<dbReference type="Proteomes" id="UP001595979">
    <property type="component" value="Unassembled WGS sequence"/>
</dbReference>
<dbReference type="PROSITE" id="PS01129">
    <property type="entry name" value="PSI_RLU"/>
    <property type="match status" value="1"/>
</dbReference>
<organism evidence="2 3">
    <name type="scientific">Deinococcus petrolearius</name>
    <dbReference type="NCBI Taxonomy" id="1751295"/>
    <lineage>
        <taxon>Bacteria</taxon>
        <taxon>Thermotogati</taxon>
        <taxon>Deinococcota</taxon>
        <taxon>Deinococci</taxon>
        <taxon>Deinococcales</taxon>
        <taxon>Deinococcaceae</taxon>
        <taxon>Deinococcus</taxon>
    </lineage>
</organism>
<dbReference type="Pfam" id="PF00849">
    <property type="entry name" value="PseudoU_synth_2"/>
    <property type="match status" value="1"/>
</dbReference>
<evidence type="ECO:0000259" key="1">
    <source>
        <dbReference type="Pfam" id="PF00849"/>
    </source>
</evidence>
<comment type="caution">
    <text evidence="2">The sequence shown here is derived from an EMBL/GenBank/DDBJ whole genome shotgun (WGS) entry which is preliminary data.</text>
</comment>
<dbReference type="PANTHER" id="PTHR21600">
    <property type="entry name" value="MITOCHONDRIAL RNA PSEUDOURIDINE SYNTHASE"/>
    <property type="match status" value="1"/>
</dbReference>
<dbReference type="RefSeq" id="WP_380046351.1">
    <property type="nucleotide sequence ID" value="NZ_JBHSOH010000005.1"/>
</dbReference>
<dbReference type="Gene3D" id="3.30.2350.10">
    <property type="entry name" value="Pseudouridine synthase"/>
    <property type="match status" value="1"/>
</dbReference>
<keyword evidence="3" id="KW-1185">Reference proteome</keyword>
<dbReference type="InterPro" id="IPR006145">
    <property type="entry name" value="PsdUridine_synth_RsuA/RluA"/>
</dbReference>
<name>A0ABW1DF17_9DEIO</name>
<gene>
    <name evidence="2" type="ORF">ACFPQ6_03225</name>
</gene>
<dbReference type="CDD" id="cd02869">
    <property type="entry name" value="PseudoU_synth_RluA_like"/>
    <property type="match status" value="1"/>
</dbReference>
<dbReference type="SUPFAM" id="SSF55120">
    <property type="entry name" value="Pseudouridine synthase"/>
    <property type="match status" value="1"/>
</dbReference>
<evidence type="ECO:0000313" key="3">
    <source>
        <dbReference type="Proteomes" id="UP001595979"/>
    </source>
</evidence>
<reference evidence="3" key="1">
    <citation type="journal article" date="2019" name="Int. J. Syst. Evol. Microbiol.">
        <title>The Global Catalogue of Microorganisms (GCM) 10K type strain sequencing project: providing services to taxonomists for standard genome sequencing and annotation.</title>
        <authorList>
            <consortium name="The Broad Institute Genomics Platform"/>
            <consortium name="The Broad Institute Genome Sequencing Center for Infectious Disease"/>
            <person name="Wu L."/>
            <person name="Ma J."/>
        </authorList>
    </citation>
    <scope>NUCLEOTIDE SEQUENCE [LARGE SCALE GENOMIC DNA]</scope>
    <source>
        <strain evidence="3">CGMCC 1.15053</strain>
    </source>
</reference>
<accession>A0ABW1DF17</accession>
<dbReference type="PANTHER" id="PTHR21600:SF88">
    <property type="entry name" value="RNA PSEUDOURIDINE SYNTHASE 5"/>
    <property type="match status" value="1"/>
</dbReference>
<feature type="domain" description="Pseudouridine synthase RsuA/RluA-like" evidence="1">
    <location>
        <begin position="89"/>
        <end position="239"/>
    </location>
</feature>
<dbReference type="InterPro" id="IPR006224">
    <property type="entry name" value="PsdUridine_synth_RluA-like_CS"/>
</dbReference>
<dbReference type="InterPro" id="IPR020103">
    <property type="entry name" value="PsdUridine_synth_cat_dom_sf"/>
</dbReference>
<sequence length="304" mass="32036">MAPNAGYAYRSRAQRGGLSVLAYLAATFRHSAADVWAQRLAAGEVEVDGRRAAGDEVLRPGQEVVWHRPPWQEPAAPLDFGVHFEDASLLAVTKPPGLPTLPGGGFYEHTLLHQVRARFPGASPLHRLGRGTSGLVLFARGGAAGAALSAAWRERGVGKTYLALVAGRPAWNTLEITAPIGPVAHPRLGEVYAASPAGKPAHSAARVLERRRRAGGGGETLLAVDIHTGRPHQIRIHTAWAGFPLVGDPLYAPGGGPLPELPGLPGDGGYLLHAWRLGFRHPVSGERLTLEAPPPPGLRPPPTG</sequence>
<dbReference type="EMBL" id="JBHSOH010000005">
    <property type="protein sequence ID" value="MFC5847312.1"/>
    <property type="molecule type" value="Genomic_DNA"/>
</dbReference>
<evidence type="ECO:0000313" key="2">
    <source>
        <dbReference type="EMBL" id="MFC5847312.1"/>
    </source>
</evidence>
<proteinExistence type="predicted"/>
<dbReference type="InterPro" id="IPR050188">
    <property type="entry name" value="RluA_PseudoU_synthase"/>
</dbReference>
<protein>
    <submittedName>
        <fullName evidence="2">Pseudouridine synthase</fullName>
    </submittedName>
</protein>